<feature type="domain" description="CHAT" evidence="1">
    <location>
        <begin position="837"/>
        <end position="1108"/>
    </location>
</feature>
<dbReference type="EMBL" id="MU150321">
    <property type="protein sequence ID" value="KAF9459204.1"/>
    <property type="molecule type" value="Genomic_DNA"/>
</dbReference>
<evidence type="ECO:0000313" key="3">
    <source>
        <dbReference type="Proteomes" id="UP000807353"/>
    </source>
</evidence>
<evidence type="ECO:0000313" key="2">
    <source>
        <dbReference type="EMBL" id="KAF9459204.1"/>
    </source>
</evidence>
<dbReference type="Proteomes" id="UP000807353">
    <property type="component" value="Unassembled WGS sequence"/>
</dbReference>
<dbReference type="InterPro" id="IPR011990">
    <property type="entry name" value="TPR-like_helical_dom_sf"/>
</dbReference>
<comment type="caution">
    <text evidence="2">The sequence shown here is derived from an EMBL/GenBank/DDBJ whole genome shotgun (WGS) entry which is preliminary data.</text>
</comment>
<sequence>MDDSHSPRAPNQSRTKQVLENVSSFLGMAAIPFKLMRPSSGPAGRDEKIGMDLAERYREHGVLSDLEAAIKHQQAALDATPVWHPYLLDRLSNLAASYSDRYQRLGDLTDIETSLKYQQAAIDTLHPGHHDMPILLSNMSLSFLNRYRRIGNLEDLESAMKHAHTAVDKTPKANIFLPGRKQGLAMTYIDRYERQGNLEDLETATRYIKEALETTPSEHPDLPSHYLGLGMTYTHRYRRLGNTDDLQAAIKYKQTAVDTTPAGHYDLTARQSSLAVAFTDLYQRRRNPEDLQSALKYKLLAVKGTPLGHPDLPARQENLAMSHMDHYSLLGNMEDLEGAIKFHKLSVDGTPPNHPSLPNRHQSLARAHRARYERLRDVDDLKYALKWNLAAVKNAPEGHPEFPGYLRDLSASYMDTYDRLGNMKYLTDALNCDKAAVDATPTDHPEYPSRLHNLSLSYKAAYEHTDDLSDLETALRHELTVVDCTPIGHPSMPGRQHTLANTYRERYKKLKDFSNLEAALKYNNAAVNGTPENHPELPFYHRSLSMSYELLYGVNKNPEDLENALHSANLSSQSITAPSLALWNSAIYWAGLAWRHDNPESVMAYTAAFDILPNLIWIGSSLGTRLDIIIRQGISAAMSSAVSTALHFSQPEKAVEFLEQGISIIHRQMLQLKDPAQQLWEKFPLEAQKLQQISFQLSQSMDETTLSKSTPVEGEATVNYNLLAAERSQLIQKIRKLEGFEDFLMGVPYPKLQDAAREGPVIMINCASTRIDAIIILSPTLPVKSIKLLVSLDDTRAQLGRLQSALKGTNIHTRNENTDRVGRPTNLARPQDIFQNVVTWLWNNVGHPVFKVLYENNITGGRIWWCPSGPFTYLPIHAAAPINSNYVQSYTYTLDALIQSRARRSSNKPGIVTGVAVTEIPYQPTWQKLSSVQKELETVSQALGSHQFSTIINSEASINNAMKAMEKSSLLHLACHGQQDPLDPLKSGLMLYDGRLELRSILSTNLPSAQFVFLSACETAMGDAKLMNEAMHLAGGFIAAGFQGAIGTLWSMSDADGPKVAGAVYRKMFGDDSVPDVTLAAEGLHLAVQNLRKQGAPFHQWIPFIHVGI</sequence>
<dbReference type="InterPro" id="IPR024983">
    <property type="entry name" value="CHAT_dom"/>
</dbReference>
<organism evidence="2 3">
    <name type="scientific">Collybia nuda</name>
    <dbReference type="NCBI Taxonomy" id="64659"/>
    <lineage>
        <taxon>Eukaryota</taxon>
        <taxon>Fungi</taxon>
        <taxon>Dikarya</taxon>
        <taxon>Basidiomycota</taxon>
        <taxon>Agaricomycotina</taxon>
        <taxon>Agaricomycetes</taxon>
        <taxon>Agaricomycetidae</taxon>
        <taxon>Agaricales</taxon>
        <taxon>Tricholomatineae</taxon>
        <taxon>Clitocybaceae</taxon>
        <taxon>Collybia</taxon>
    </lineage>
</organism>
<gene>
    <name evidence="2" type="ORF">BDZ94DRAFT_1324953</name>
</gene>
<dbReference type="PANTHER" id="PTHR19959">
    <property type="entry name" value="KINESIN LIGHT CHAIN"/>
    <property type="match status" value="1"/>
</dbReference>
<dbReference type="Gene3D" id="1.25.40.10">
    <property type="entry name" value="Tetratricopeptide repeat domain"/>
    <property type="match status" value="2"/>
</dbReference>
<dbReference type="OrthoDB" id="9991317at2759"/>
<name>A0A9P6CFP4_9AGAR</name>
<evidence type="ECO:0000259" key="1">
    <source>
        <dbReference type="Pfam" id="PF12770"/>
    </source>
</evidence>
<protein>
    <submittedName>
        <fullName evidence="2">CHAT domain-containing protein</fullName>
    </submittedName>
</protein>
<reference evidence="2" key="1">
    <citation type="submission" date="2020-11" db="EMBL/GenBank/DDBJ databases">
        <authorList>
            <consortium name="DOE Joint Genome Institute"/>
            <person name="Ahrendt S."/>
            <person name="Riley R."/>
            <person name="Andreopoulos W."/>
            <person name="Labutti K."/>
            <person name="Pangilinan J."/>
            <person name="Ruiz-Duenas F.J."/>
            <person name="Barrasa J.M."/>
            <person name="Sanchez-Garcia M."/>
            <person name="Camarero S."/>
            <person name="Miyauchi S."/>
            <person name="Serrano A."/>
            <person name="Linde D."/>
            <person name="Babiker R."/>
            <person name="Drula E."/>
            <person name="Ayuso-Fernandez I."/>
            <person name="Pacheco R."/>
            <person name="Padilla G."/>
            <person name="Ferreira P."/>
            <person name="Barriuso J."/>
            <person name="Kellner H."/>
            <person name="Castanera R."/>
            <person name="Alfaro M."/>
            <person name="Ramirez L."/>
            <person name="Pisabarro A.G."/>
            <person name="Kuo A."/>
            <person name="Tritt A."/>
            <person name="Lipzen A."/>
            <person name="He G."/>
            <person name="Yan M."/>
            <person name="Ng V."/>
            <person name="Cullen D."/>
            <person name="Martin F."/>
            <person name="Rosso M.-N."/>
            <person name="Henrissat B."/>
            <person name="Hibbett D."/>
            <person name="Martinez A.T."/>
            <person name="Grigoriev I.V."/>
        </authorList>
    </citation>
    <scope>NUCLEOTIDE SEQUENCE</scope>
    <source>
        <strain evidence="2">CBS 247.69</strain>
    </source>
</reference>
<accession>A0A9P6CFP4</accession>
<dbReference type="PANTHER" id="PTHR19959:SF119">
    <property type="entry name" value="FUNGAL LIPASE-LIKE DOMAIN-CONTAINING PROTEIN"/>
    <property type="match status" value="1"/>
</dbReference>
<proteinExistence type="predicted"/>
<dbReference type="AlphaFoldDB" id="A0A9P6CFP4"/>
<dbReference type="SUPFAM" id="SSF81901">
    <property type="entry name" value="HCP-like"/>
    <property type="match status" value="1"/>
</dbReference>
<keyword evidence="3" id="KW-1185">Reference proteome</keyword>
<dbReference type="Pfam" id="PF12770">
    <property type="entry name" value="CHAT"/>
    <property type="match status" value="1"/>
</dbReference>